<accession>A0AAV6YEE2</accession>
<evidence type="ECO:0000313" key="1">
    <source>
        <dbReference type="EMBL" id="KAG8535396.1"/>
    </source>
</evidence>
<keyword evidence="2" id="KW-1185">Reference proteome</keyword>
<name>A0AAV6YEE2_ENGPU</name>
<dbReference type="Proteomes" id="UP000824782">
    <property type="component" value="Unassembled WGS sequence"/>
</dbReference>
<sequence>MVSDCVGRRHQLANGIMEELHKMVLRIPDVFNGLLFYSTDGSAGNVGGYRAPP</sequence>
<organism evidence="1 2">
    <name type="scientific">Engystomops pustulosus</name>
    <name type="common">Tungara frog</name>
    <name type="synonym">Physalaemus pustulosus</name>
    <dbReference type="NCBI Taxonomy" id="76066"/>
    <lineage>
        <taxon>Eukaryota</taxon>
        <taxon>Metazoa</taxon>
        <taxon>Chordata</taxon>
        <taxon>Craniata</taxon>
        <taxon>Vertebrata</taxon>
        <taxon>Euteleostomi</taxon>
        <taxon>Amphibia</taxon>
        <taxon>Batrachia</taxon>
        <taxon>Anura</taxon>
        <taxon>Neobatrachia</taxon>
        <taxon>Hyloidea</taxon>
        <taxon>Leptodactylidae</taxon>
        <taxon>Leiuperinae</taxon>
        <taxon>Engystomops</taxon>
    </lineage>
</organism>
<reference evidence="1" key="1">
    <citation type="thesis" date="2020" institute="ProQuest LLC" country="789 East Eisenhower Parkway, Ann Arbor, MI, USA">
        <title>Comparative Genomics and Chromosome Evolution.</title>
        <authorList>
            <person name="Mudd A.B."/>
        </authorList>
    </citation>
    <scope>NUCLEOTIDE SEQUENCE</scope>
    <source>
        <strain evidence="1">237g6f4</strain>
        <tissue evidence="1">Blood</tissue>
    </source>
</reference>
<protein>
    <submittedName>
        <fullName evidence="1">Uncharacterized protein</fullName>
    </submittedName>
</protein>
<dbReference type="EMBL" id="WNYA01068136">
    <property type="protein sequence ID" value="KAG8535396.1"/>
    <property type="molecule type" value="Genomic_DNA"/>
</dbReference>
<gene>
    <name evidence="1" type="ORF">GDO81_028642</name>
</gene>
<evidence type="ECO:0000313" key="2">
    <source>
        <dbReference type="Proteomes" id="UP000824782"/>
    </source>
</evidence>
<dbReference type="AlphaFoldDB" id="A0AAV6YEE2"/>
<comment type="caution">
    <text evidence="1">The sequence shown here is derived from an EMBL/GenBank/DDBJ whole genome shotgun (WGS) entry which is preliminary data.</text>
</comment>
<proteinExistence type="predicted"/>